<dbReference type="GO" id="GO:0000785">
    <property type="term" value="C:chromatin"/>
    <property type="evidence" value="ECO:0007669"/>
    <property type="project" value="TreeGrafter"/>
</dbReference>
<accession>A0A8X6XFB5</accession>
<dbReference type="EMBL" id="BMAV01008888">
    <property type="protein sequence ID" value="GFY52763.1"/>
    <property type="molecule type" value="Genomic_DNA"/>
</dbReference>
<dbReference type="PANTHER" id="PTHR43580:SF2">
    <property type="entry name" value="CYTOKINE-LIKE NUCLEAR FACTOR N-PAC"/>
    <property type="match status" value="1"/>
</dbReference>
<dbReference type="Proteomes" id="UP000886998">
    <property type="component" value="Unassembled WGS sequence"/>
</dbReference>
<dbReference type="SUPFAM" id="SSF51735">
    <property type="entry name" value="NAD(P)-binding Rossmann-fold domains"/>
    <property type="match status" value="1"/>
</dbReference>
<dbReference type="GO" id="GO:0050661">
    <property type="term" value="F:NADP binding"/>
    <property type="evidence" value="ECO:0007669"/>
    <property type="project" value="InterPro"/>
</dbReference>
<evidence type="ECO:0000313" key="2">
    <source>
        <dbReference type="EMBL" id="GFY52763.1"/>
    </source>
</evidence>
<reference evidence="2" key="1">
    <citation type="submission" date="2020-08" db="EMBL/GenBank/DDBJ databases">
        <title>Multicomponent nature underlies the extraordinary mechanical properties of spider dragline silk.</title>
        <authorList>
            <person name="Kono N."/>
            <person name="Nakamura H."/>
            <person name="Mori M."/>
            <person name="Yoshida Y."/>
            <person name="Ohtoshi R."/>
            <person name="Malay A.D."/>
            <person name="Moran D.A.P."/>
            <person name="Tomita M."/>
            <person name="Numata K."/>
            <person name="Arakawa K."/>
        </authorList>
    </citation>
    <scope>NUCLEOTIDE SEQUENCE</scope>
</reference>
<evidence type="ECO:0000259" key="1">
    <source>
        <dbReference type="Pfam" id="PF03446"/>
    </source>
</evidence>
<dbReference type="OrthoDB" id="435038at2759"/>
<dbReference type="PANTHER" id="PTHR43580">
    <property type="entry name" value="OXIDOREDUCTASE GLYR1-RELATED"/>
    <property type="match status" value="1"/>
</dbReference>
<proteinExistence type="predicted"/>
<dbReference type="Gene3D" id="3.40.50.720">
    <property type="entry name" value="NAD(P)-binding Rossmann-like Domain"/>
    <property type="match status" value="1"/>
</dbReference>
<sequence length="266" mass="29641">MLNIFRFISVIGIKSKAKDKECKKEKKHLEKDDLASAAVQNPEEVMKTSSIKEDFIGTSPEKEFPLLQKPSRLLEDSPNLIFNTPPCLLSRFNSTVIENRKPTSKKIGFVGLEASEAVVFGNSGILQGVETCETGSKGYVEMTGTMRFNSQKITTAITSSGGRYLESHISGSLYLVEEDSLSIFAVGDRELFESCQSCFDAVSKRTHYEGTDVGSVSEMSLAYMFWNSIHTALGEAMTLAENLNISRHSFLEVLKQHPMFRHFLTK</sequence>
<feature type="domain" description="6-phosphogluconate dehydrogenase NADP-binding" evidence="1">
    <location>
        <begin position="114"/>
        <end position="208"/>
    </location>
</feature>
<dbReference type="GO" id="GO:0140673">
    <property type="term" value="P:transcription elongation-coupled chromatin remodeling"/>
    <property type="evidence" value="ECO:0007669"/>
    <property type="project" value="TreeGrafter"/>
</dbReference>
<dbReference type="AlphaFoldDB" id="A0A8X6XFB5"/>
<dbReference type="Pfam" id="PF03446">
    <property type="entry name" value="NAD_binding_2"/>
    <property type="match status" value="1"/>
</dbReference>
<dbReference type="GO" id="GO:0003677">
    <property type="term" value="F:DNA binding"/>
    <property type="evidence" value="ECO:0007669"/>
    <property type="project" value="TreeGrafter"/>
</dbReference>
<gene>
    <name evidence="2" type="primary">AGAP009949</name>
    <name evidence="2" type="ORF">TNIN_371741</name>
</gene>
<name>A0A8X6XFB5_9ARAC</name>
<dbReference type="InterPro" id="IPR036291">
    <property type="entry name" value="NAD(P)-bd_dom_sf"/>
</dbReference>
<dbReference type="GO" id="GO:0031491">
    <property type="term" value="F:nucleosome binding"/>
    <property type="evidence" value="ECO:0007669"/>
    <property type="project" value="TreeGrafter"/>
</dbReference>
<organism evidence="2 3">
    <name type="scientific">Trichonephila inaurata madagascariensis</name>
    <dbReference type="NCBI Taxonomy" id="2747483"/>
    <lineage>
        <taxon>Eukaryota</taxon>
        <taxon>Metazoa</taxon>
        <taxon>Ecdysozoa</taxon>
        <taxon>Arthropoda</taxon>
        <taxon>Chelicerata</taxon>
        <taxon>Arachnida</taxon>
        <taxon>Araneae</taxon>
        <taxon>Araneomorphae</taxon>
        <taxon>Entelegynae</taxon>
        <taxon>Araneoidea</taxon>
        <taxon>Nephilidae</taxon>
        <taxon>Trichonephila</taxon>
        <taxon>Trichonephila inaurata</taxon>
    </lineage>
</organism>
<dbReference type="InterPro" id="IPR006115">
    <property type="entry name" value="6PGDH_NADP-bd"/>
</dbReference>
<dbReference type="InterPro" id="IPR051265">
    <property type="entry name" value="HIBADH-related_NP60_sf"/>
</dbReference>
<keyword evidence="3" id="KW-1185">Reference proteome</keyword>
<protein>
    <submittedName>
        <fullName evidence="2">Oxidoreductase GLYR1</fullName>
    </submittedName>
</protein>
<comment type="caution">
    <text evidence="2">The sequence shown here is derived from an EMBL/GenBank/DDBJ whole genome shotgun (WGS) entry which is preliminary data.</text>
</comment>
<evidence type="ECO:0000313" key="3">
    <source>
        <dbReference type="Proteomes" id="UP000886998"/>
    </source>
</evidence>